<keyword evidence="4 7" id="KW-0812">Transmembrane</keyword>
<comment type="similarity">
    <text evidence="2 7">Belongs to the UPF0056 (MarC) family.</text>
</comment>
<dbReference type="AlphaFoldDB" id="A0A1Y6C289"/>
<feature type="transmembrane region" description="Helical" evidence="7">
    <location>
        <begin position="193"/>
        <end position="215"/>
    </location>
</feature>
<feature type="transmembrane region" description="Helical" evidence="7">
    <location>
        <begin position="129"/>
        <end position="153"/>
    </location>
</feature>
<keyword evidence="6 7" id="KW-0472">Membrane</keyword>
<dbReference type="Proteomes" id="UP000192917">
    <property type="component" value="Unassembled WGS sequence"/>
</dbReference>
<feature type="transmembrane region" description="Helical" evidence="7">
    <location>
        <begin position="159"/>
        <end position="181"/>
    </location>
</feature>
<feature type="transmembrane region" description="Helical" evidence="7">
    <location>
        <begin position="87"/>
        <end position="108"/>
    </location>
</feature>
<evidence type="ECO:0000313" key="9">
    <source>
        <dbReference type="Proteomes" id="UP000192917"/>
    </source>
</evidence>
<gene>
    <name evidence="8" type="ORF">SAMN05428998_11178</name>
</gene>
<dbReference type="EMBL" id="FWZX01000011">
    <property type="protein sequence ID" value="SMF32902.1"/>
    <property type="molecule type" value="Genomic_DNA"/>
</dbReference>
<evidence type="ECO:0000256" key="1">
    <source>
        <dbReference type="ARBA" id="ARBA00004651"/>
    </source>
</evidence>
<reference evidence="8 9" key="1">
    <citation type="submission" date="2017-04" db="EMBL/GenBank/DDBJ databases">
        <authorList>
            <person name="Afonso C.L."/>
            <person name="Miller P.J."/>
            <person name="Scott M.A."/>
            <person name="Spackman E."/>
            <person name="Goraichik I."/>
            <person name="Dimitrov K.M."/>
            <person name="Suarez D.L."/>
            <person name="Swayne D.E."/>
        </authorList>
    </citation>
    <scope>NUCLEOTIDE SEQUENCE [LARGE SCALE GENOMIC DNA]</scope>
    <source>
        <strain evidence="8 9">USBA 355</strain>
    </source>
</reference>
<evidence type="ECO:0000256" key="7">
    <source>
        <dbReference type="RuleBase" id="RU362048"/>
    </source>
</evidence>
<evidence type="ECO:0000256" key="3">
    <source>
        <dbReference type="ARBA" id="ARBA00022475"/>
    </source>
</evidence>
<dbReference type="STRING" id="560819.SAMN05428998_11178"/>
<evidence type="ECO:0000313" key="8">
    <source>
        <dbReference type="EMBL" id="SMF32902.1"/>
    </source>
</evidence>
<evidence type="ECO:0000256" key="5">
    <source>
        <dbReference type="ARBA" id="ARBA00022989"/>
    </source>
</evidence>
<keyword evidence="5 7" id="KW-1133">Transmembrane helix</keyword>
<keyword evidence="9" id="KW-1185">Reference proteome</keyword>
<proteinExistence type="inferred from homology"/>
<comment type="subcellular location">
    <subcellularLocation>
        <location evidence="1 7">Cell membrane</location>
        <topology evidence="1 7">Multi-pass membrane protein</topology>
    </subcellularLocation>
</comment>
<keyword evidence="3" id="KW-1003">Cell membrane</keyword>
<dbReference type="NCBIfam" id="TIGR00427">
    <property type="entry name" value="NAAT family transporter"/>
    <property type="match status" value="1"/>
</dbReference>
<evidence type="ECO:0000256" key="4">
    <source>
        <dbReference type="ARBA" id="ARBA00022692"/>
    </source>
</evidence>
<organism evidence="8 9">
    <name type="scientific">Tistlia consotensis USBA 355</name>
    <dbReference type="NCBI Taxonomy" id="560819"/>
    <lineage>
        <taxon>Bacteria</taxon>
        <taxon>Pseudomonadati</taxon>
        <taxon>Pseudomonadota</taxon>
        <taxon>Alphaproteobacteria</taxon>
        <taxon>Rhodospirillales</taxon>
        <taxon>Rhodovibrionaceae</taxon>
        <taxon>Tistlia</taxon>
    </lineage>
</organism>
<name>A0A1Y6C289_9PROT</name>
<evidence type="ECO:0000256" key="2">
    <source>
        <dbReference type="ARBA" id="ARBA00009784"/>
    </source>
</evidence>
<dbReference type="Pfam" id="PF01914">
    <property type="entry name" value="MarC"/>
    <property type="match status" value="1"/>
</dbReference>
<sequence length="229" mass="23086">MDAGCGRAPLPGGIPKMRETALVALATFFATVGPLDVAVLFAGLTNEHRPRERRAMAIRGVAVASGILLFFALFGKPVLAAFGISLPALRTAGGILLLLIAVDLVFARSSGGTTTTRDEVAEAEGKRDIAVFPLAMPLIAGPGAIGAAILLVAQAQGDATRIAAVVGAMLAVMLLTLALLLTATQVQKLIGVTALHVVSRVAGILLAALAVQFVFDGIGASGLLSGGAS</sequence>
<dbReference type="PANTHER" id="PTHR33508">
    <property type="entry name" value="UPF0056 MEMBRANE PROTEIN YHCE"/>
    <property type="match status" value="1"/>
</dbReference>
<accession>A0A1Y6C289</accession>
<dbReference type="InterPro" id="IPR002771">
    <property type="entry name" value="Multi_antbiot-R_MarC"/>
</dbReference>
<dbReference type="PANTHER" id="PTHR33508:SF1">
    <property type="entry name" value="UPF0056 MEMBRANE PROTEIN YHCE"/>
    <property type="match status" value="1"/>
</dbReference>
<feature type="transmembrane region" description="Helical" evidence="7">
    <location>
        <begin position="20"/>
        <end position="44"/>
    </location>
</feature>
<protein>
    <recommendedName>
        <fullName evidence="7">UPF0056 membrane protein</fullName>
    </recommendedName>
</protein>
<evidence type="ECO:0000256" key="6">
    <source>
        <dbReference type="ARBA" id="ARBA00023136"/>
    </source>
</evidence>
<dbReference type="GO" id="GO:0005886">
    <property type="term" value="C:plasma membrane"/>
    <property type="evidence" value="ECO:0007669"/>
    <property type="project" value="UniProtKB-SubCell"/>
</dbReference>
<feature type="transmembrane region" description="Helical" evidence="7">
    <location>
        <begin position="56"/>
        <end position="75"/>
    </location>
</feature>